<comment type="caution">
    <text evidence="1">The sequence shown here is derived from an EMBL/GenBank/DDBJ whole genome shotgun (WGS) entry which is preliminary data.</text>
</comment>
<organism evidence="1 2">
    <name type="scientific">Caerostris extrusa</name>
    <name type="common">Bark spider</name>
    <name type="synonym">Caerostris bankana</name>
    <dbReference type="NCBI Taxonomy" id="172846"/>
    <lineage>
        <taxon>Eukaryota</taxon>
        <taxon>Metazoa</taxon>
        <taxon>Ecdysozoa</taxon>
        <taxon>Arthropoda</taxon>
        <taxon>Chelicerata</taxon>
        <taxon>Arachnida</taxon>
        <taxon>Araneae</taxon>
        <taxon>Araneomorphae</taxon>
        <taxon>Entelegynae</taxon>
        <taxon>Araneoidea</taxon>
        <taxon>Araneidae</taxon>
        <taxon>Caerostris</taxon>
    </lineage>
</organism>
<name>A0AAV4VAF3_CAEEX</name>
<gene>
    <name evidence="1" type="ORF">CEXT_553541</name>
</gene>
<sequence length="82" mass="8910">MGQGEEISQQSAEDGEQFCTSRMHRCASAGCGQWASRGAAMGDCPPKIGRQKFPNRREDGRAVHWSVTCPTPQGQSCCTSFE</sequence>
<dbReference type="Proteomes" id="UP001054945">
    <property type="component" value="Unassembled WGS sequence"/>
</dbReference>
<dbReference type="AlphaFoldDB" id="A0AAV4VAF3"/>
<dbReference type="EMBL" id="BPLR01014185">
    <property type="protein sequence ID" value="GIY67003.1"/>
    <property type="molecule type" value="Genomic_DNA"/>
</dbReference>
<keyword evidence="2" id="KW-1185">Reference proteome</keyword>
<accession>A0AAV4VAF3</accession>
<proteinExistence type="predicted"/>
<reference evidence="1 2" key="1">
    <citation type="submission" date="2021-06" db="EMBL/GenBank/DDBJ databases">
        <title>Caerostris extrusa draft genome.</title>
        <authorList>
            <person name="Kono N."/>
            <person name="Arakawa K."/>
        </authorList>
    </citation>
    <scope>NUCLEOTIDE SEQUENCE [LARGE SCALE GENOMIC DNA]</scope>
</reference>
<protein>
    <submittedName>
        <fullName evidence="1">Uncharacterized protein</fullName>
    </submittedName>
</protein>
<evidence type="ECO:0000313" key="1">
    <source>
        <dbReference type="EMBL" id="GIY67003.1"/>
    </source>
</evidence>
<evidence type="ECO:0000313" key="2">
    <source>
        <dbReference type="Proteomes" id="UP001054945"/>
    </source>
</evidence>